<keyword evidence="4" id="KW-0969">Cilium</keyword>
<sequence>MPTYSESSRASNGSHASFKSTKPLISQKELTFLVHPPELTFRQHDPFKTYEAVISFQNQTNVTQDMKVIPPDSRFFKVSAPRGGSKTLKVSAGLSISFTLTFMPEEDKDYAVDLVCVTETHKFVVPVRAIAARGTLDIPSHIAFDESPVKYETEKTMLIRNVGKKSAHFSLDADGPFSVSPTMGALDADEAVQLSVLFTPKEMKKYSGTLTVTYSNGDRTTSTISGSVCEVPVKLQESACTLQPTFITLERQTVVRMVNKSNVTVNCTWKRHEDVADASLFEDPVFTIEPLTTECRARSVADFVVTFNPQMAIKYDAIGYLDVVGKFNRLPLQLSGSGIGPQCCFSYDALDLGDLFINSVHIYEVMLENRGSIEAKFNLNKQETLFGPKFTFTPSSGTIQPGESHVINIRFGSDIIGILNEAFSWEVIGSKDPVLLHFKGRVIGPTFHFDVDDIDYGHVPFNFVNQKMLHILNTSEIPMKFILRVPEDETDEKKEFTIIPSSGVILPHGKQRLTLDFLSNTVKEYNCNLVVDIDDVGDNLDSLPIRATCVVPEVSVSRESLDFGQCFVGYPYKQTIEIKNDSHMAAKYEVMLPGEDDPVRRKLDVEVESLRGVVNPRTVHKVVVTMIAKQIGSNHLPLYIKVLGSDKAPFPLAISAKVIGPVVTVEPSVLDFGKVNVLEDVHKTLTLTNSSPIPANFTTLLRTRSTTFSLPKNSGTIPPESNSSLKVFAYLDEVMKFTEELVINVQNTGDMVIKLVAFGKGTTVVPSIPLETVDFGNQFTTTPLSKTFVLSNKGRKPQQIVWVNDRGSKPKEGENPFTFWITPERATIPAKSDETFCFEGHSLITGKLSEKLSCKQQQTHKVIYHPTVCGTFHTPLLKFSSNSLLFNYMYDKDHPTNVCQSKPLTMKNVSPLVLNFTLKAGAPFVLDQTEYQLGFGESATVKVDFDASYKGDKVSHKVKTKLNVTYREHPQKDTMELLADVSYPNVELETDTVDFGCVLNESKRKVYVTITNTSNVDTRYSWFFEDEARPPANLGEHSPRSPLSPSRGGVSPLPTSAANNFDILPIRGFLRPGEKERVEFLYHGHARTKLKASAVCCVDGGPDYVVNMVGEAASIQFKFDKSLLEFGCQGYDRWEEKEIFLINAARVSFPFSVDFGACSPMNRVEVSPKEGILKGNDKVRLAVKFCPRVPDKVEETFLVRVAHFEPQPIKVTGIGQYSSVHINLPRQHMDWFEPFIPIAKENMALSKGRKYWCGPDKKDEVATPMQIDTEAERLYFIRLLEEQRKRQEAEAAAPPPPKPIKPKPKPKGDPKPSLIPPPQSAPPTATPPPRVGSTSTPGPQADHRPSIEMVPLGKDEFDDLIQDPPPAPEGVEVPEPEDPAPPIPTERGQTPQVEALAEVVPEPPQPAEPVFPVEMAKGQNKELKLVVSRYVLDFGPIVKGDTRKKTFRFSNDSHAPLTFQIDKRILANSGVTFSQDRFLKIPGFPNSGHVAVEVTLETKGGKIGVGNFLMEIPVDLKTGPLVILEIRAEVVIPNLQISQDKLDFGVVQVGQTRIIEVQFFNPKPLPCEWSVSLKEEKKKLQVRLFKCFPDSGVLPGGGKANVQLSFVPLEGGLVGQSLLLKMANNPRPTLIQCKGVGDDVNLSIEEPELIMGPVLPYSDADVPFRVVNNGRFAVEFYTCAFDRRHVVEEDILRNSDGFFEDVLLLEPRVPGEALPDVLMEAYYHKLMAEDDAMAAALMPEPEPEDQPARAPSAAPEETPTPVAVSRRPSEHQPRRAAGPVVVLTGASMAGKTVLAEQVHVRYGYPTLDVSKLLSEALAEPQKLASEAEAEPELEPPARAALRQWFQTLPEEGAGFPESALEQLLETRLQEDDLLDGCVVDGLLLADHRRIPPETLAKCLVKACHARSSLHHVMLMIDSALIDLRRAQAIEADAAAKLDATRVAPMPEDEYDALTPAEQAAHQRKLQKLRQCTKTLTMAASARAKVEAARQQLADAGTLQSILAEIEAEEEEERRQQESEASQKGKKGAPADKGKKGKDEAAVVATTEELTPLACYKQSLSKTRQMLAGILETAPAVVEKKGKGEAEAPPAPLLDGRTFEHIVDASQALAEVHEVVYSKLPFERADQPPKPPSVVEDEMAPRPPFVKQKLDRPGPPKAQRRPQYFKVLTPTWVTPEPIVDDAAVAAAKKPPPKKGGKDEPLEEKKAEPVLQLVEETTRWIVQPGQATDLVMRFMSDTISPPIGFPETIYFGVVGTPHRYPIHLNGICQYPEICTDVRVIFPRKVKSRKVDNFVHKHYVLSTKVFEFGPLLAACSSEGYLEGKHPGNSEVFRIVNTGMYEAVVSFCFEDERDPNFLLDPAQMVLQPEETGELRVWAFPTELGELTNSIIVTIKNNPECVRFDLSCYGARPEVEVNGSQGENLIDFDRLLLRTPMTINSVIKNVCALPVAWKLAGTDKLPEEYEIDPIQGVLQPKQEVTVGHTFQATKAADFNTRLDLQVSDIADVKGVAQTIPWQLKAEGFDVYVETTKLVDFGTVKVAIPSMEKIQMLNRGKYDVAFNFKLSKRLNEVFKVNPMSAIIKPKEQVNVELLFSTKKEIILNNNQDMDIRFVEPKTNEEIGAAPMPISVKAFFNTYTLTPAHGINFGPVLFNAKKTSTFEIANQGPFEINFRLFSLREGLPSDGEGLDPNATIGSAAGKDAKKDAKKPPPKKGGKEEKAGDLIIGNFAISPNIGVVPIKGSVTITVTMNPEGNQHFHERLGIDIADRDPADNPQGIPYELEGESCVPSINADLDSPDGESIFEEQQIVSRLDPKKNKLPVYARDERVFSFGTVVADGRRVQERLKLVNPNKVPCTVNVRIKPRGESKDAQTSAEAFDIRGYEVLQIPPHEHRYVNVGFRPQALTTYYAVFEGVVDNSGEAKSKELRFEIRGDGALPQILVELPNPPKGLAPKMEGEVPMKDDGKGGKRPDSKAGAKPGKPAAGAAPPPPAGNKLVFPRTVVGEKAVSWVKVRNASDLPATIRFNFPNTNAFSFPNRNEEIKLQPHQEETYSMYFTPQKSQLYEAKLNLIVPENRFEDTLIMVVGEGFSDLLTFGEVDTDTENVLSLGDCQVNTKKCRSFMLVNHVPQVVRFEWSLPSTEFTVSPLVGHLQPNAMKDISVCFTTEEPKSYEAAPLQVRYQPICYVQPGRKGDWDDRMKRVQWITEEPEPLVKPEVAREPTPVPAAAAAGDEAAKEEDKAAKGKKAGGKDDKKGKKGGKGDKEEEERLQREREEEEARLAEKAKAEEEERLRLEEEEAAAAAVEADAPLVRPRKQLKKVVDIEPEPAYEDAGEAKERELFVRCICGHAKWSVTTEPNVLETGIRFRTTKMYQQRIFTFPLQNVSEVEMRYSWRVQEMDGSEEEDPGTFMIEPSTGTLQPGAAVDIHVRYAPLDINSPHRKMLQGFVENLAENDEQPSIQLLGYSECPLVHFELASSDYLTASRRPPEFQGPGSSLGVIDPSITQVIEFQSRGIRIRNTKRFYVLNPTHMTYEFEWVDETGDSATSSLFHCHTSRGVIHSGKKYEMVFDYIPETLDIKECLYKFNITGKTSVPFLIVGQAVEPDVYFDKPRLNFDSVLLGAKSRQTITIENKEDIPYAFAFDKVMDVNTEGRSMVSLHPMAGTVAAHGHINVEVTFSPTTEESYNYNLVCRVKKKTTFLTCNIKGEGYKVHEDMLMASEHDSLVLQPSIPNRVDFGKVHINDTAVKTVILANTGRYNFDFKWAPSASRFVSINPEIGSVAKGEKCAIELTFLPTNECHLDNIKATCKITNGHQYVLLLNGSGAQPQLHFSFKSYDFGSCFLKTATPYTACLTVSNRDEQDISFDVPWENKEHLEVSAGASVLQKGESKDILITFMPKDIIPYHEVIPFEINSLYTVPFTVTGEGTIPRVELVNPSHKVLNLGALRVGETVKKTVKVVCKSKVPTPLSLAHFDLSKYFISVVPRTQLDLKPKEVRTLEFTFAPTQRLRPFTQDVYVEIAGIPRPLLSVSGAGQGIELHLDTKTVSFGPVVQGTCVMKRILLFNTGDLGVKFQWDQRRLEPDFSVNPAEGFVQAHNDVAIEITFAPTVAGRNSVIERVQCRVREDPKCLLELNVNGQCVDRPPVTESLKFKTNVRKSTSQQIKISNPTGSTWNLKPQIDNASWVIRPSNIECKAQETVTFDVSYEPIVTTDNLPDKEPEKGMLFIPLPTGEARLYNLEGQADPPLPAGVIEREVQCKTMHMEKIVVTNWLKKPQKFKVTRSFQMEPGIIIKGLDDIDIPPQASRDYKFTFMSYKDARLQGTVTFTNEETNEYLFYNCTFKTLPAATVDTITLRTPVRQKSMHDITIENPLQDKPITLVTKCDNPDITVPASLVVPPQGEGKLSIIYFPLVIRPGETIAKLNLSCPELGDFPYVLKLYTSQAGLEKHIRFQCPLGSSQTQTMRFVHFAKVATDFNCKFIDPKPSIFYKTNGQMQIKCTPAPTEGAEVTFDVTYEPAKIGDVSETLQVSSTVGGDYTFSMSGTCLPPERQGPVDIKANGSAQVNFKNVFADNVTFNLHCDHPAFQVSKASELIPAKKPVTFAVTFKPLDEVYPVRGKLIISCLSPGETPERKVEWVYYLRGLKADSK</sequence>
<dbReference type="NCBIfam" id="NF012200">
    <property type="entry name" value="choice_anch_D"/>
    <property type="match status" value="2"/>
</dbReference>
<feature type="domain" description="MSP" evidence="7">
    <location>
        <begin position="2520"/>
        <end position="2647"/>
    </location>
</feature>
<keyword evidence="5" id="KW-0966">Cell projection</keyword>
<reference evidence="8" key="1">
    <citation type="submission" date="2021-01" db="EMBL/GenBank/DDBJ databases">
        <authorList>
            <person name="Corre E."/>
            <person name="Pelletier E."/>
            <person name="Niang G."/>
            <person name="Scheremetjew M."/>
            <person name="Finn R."/>
            <person name="Kale V."/>
            <person name="Holt S."/>
            <person name="Cochrane G."/>
            <person name="Meng A."/>
            <person name="Brown T."/>
            <person name="Cohen L."/>
        </authorList>
    </citation>
    <scope>NUCLEOTIDE SEQUENCE</scope>
    <source>
        <strain evidence="8">NIES-381</strain>
    </source>
</reference>
<feature type="compositionally biased region" description="Basic and acidic residues" evidence="6">
    <location>
        <begin position="2949"/>
        <end position="2969"/>
    </location>
</feature>
<dbReference type="GO" id="GO:0005930">
    <property type="term" value="C:axoneme"/>
    <property type="evidence" value="ECO:0007669"/>
    <property type="project" value="TreeGrafter"/>
</dbReference>
<feature type="region of interest" description="Disordered" evidence="6">
    <location>
        <begin position="1031"/>
        <end position="1054"/>
    </location>
</feature>
<evidence type="ECO:0000256" key="5">
    <source>
        <dbReference type="ARBA" id="ARBA00023273"/>
    </source>
</evidence>
<protein>
    <recommendedName>
        <fullName evidence="7">MSP domain-containing protein</fullName>
    </recommendedName>
</protein>
<dbReference type="Pfam" id="PF24507">
    <property type="entry name" value="Ig_CFAP65_4th"/>
    <property type="match status" value="1"/>
</dbReference>
<dbReference type="Pfam" id="PF22544">
    <property type="entry name" value="HYDIN_VesB_CFA65-like_Ig"/>
    <property type="match status" value="7"/>
</dbReference>
<feature type="compositionally biased region" description="Pro residues" evidence="6">
    <location>
        <begin position="1313"/>
        <end position="1330"/>
    </location>
</feature>
<feature type="region of interest" description="Disordered" evidence="6">
    <location>
        <begin position="3205"/>
        <end position="3284"/>
    </location>
</feature>
<evidence type="ECO:0000313" key="8">
    <source>
        <dbReference type="EMBL" id="CAD8996927.1"/>
    </source>
</evidence>
<comment type="subcellular location">
    <subcellularLocation>
        <location evidence="1">Cell projection</location>
        <location evidence="1">Cilium</location>
    </subcellularLocation>
    <subcellularLocation>
        <location evidence="2">Cytoplasm</location>
    </subcellularLocation>
</comment>
<evidence type="ECO:0000256" key="6">
    <source>
        <dbReference type="SAM" id="MobiDB-lite"/>
    </source>
</evidence>
<feature type="region of interest" description="Disordered" evidence="6">
    <location>
        <begin position="2936"/>
        <end position="2988"/>
    </location>
</feature>
<evidence type="ECO:0000256" key="2">
    <source>
        <dbReference type="ARBA" id="ARBA00004496"/>
    </source>
</evidence>
<proteinExistence type="predicted"/>
<feature type="region of interest" description="Disordered" evidence="6">
    <location>
        <begin position="2122"/>
        <end position="2160"/>
    </location>
</feature>
<organism evidence="8">
    <name type="scientific">Eutreptiella gymnastica</name>
    <dbReference type="NCBI Taxonomy" id="73025"/>
    <lineage>
        <taxon>Eukaryota</taxon>
        <taxon>Discoba</taxon>
        <taxon>Euglenozoa</taxon>
        <taxon>Euglenida</taxon>
        <taxon>Spirocuta</taxon>
        <taxon>Euglenophyceae</taxon>
        <taxon>Eutreptiales</taxon>
        <taxon>Eutreptiaceae</taxon>
        <taxon>Eutreptiella</taxon>
    </lineage>
</organism>
<evidence type="ECO:0000256" key="4">
    <source>
        <dbReference type="ARBA" id="ARBA00023069"/>
    </source>
</evidence>
<feature type="region of interest" description="Disordered" evidence="6">
    <location>
        <begin position="2680"/>
        <end position="2714"/>
    </location>
</feature>
<keyword evidence="3" id="KW-0963">Cytoplasm</keyword>
<evidence type="ECO:0000259" key="7">
    <source>
        <dbReference type="PROSITE" id="PS50202"/>
    </source>
</evidence>
<feature type="region of interest" description="Disordered" evidence="6">
    <location>
        <begin position="1739"/>
        <end position="1776"/>
    </location>
</feature>
<dbReference type="InterPro" id="IPR027417">
    <property type="entry name" value="P-loop_NTPase"/>
</dbReference>
<accession>A0A7S1I098</accession>
<dbReference type="Gene3D" id="3.40.50.300">
    <property type="entry name" value="P-loop containing nucleotide triphosphate hydrolases"/>
    <property type="match status" value="1"/>
</dbReference>
<feature type="compositionally biased region" description="Basic and acidic residues" evidence="6">
    <location>
        <begin position="3226"/>
        <end position="3284"/>
    </location>
</feature>
<evidence type="ECO:0000256" key="1">
    <source>
        <dbReference type="ARBA" id="ARBA00004138"/>
    </source>
</evidence>
<dbReference type="InterPro" id="IPR058536">
    <property type="entry name" value="Ig_CFAP65_4th"/>
</dbReference>
<feature type="compositionally biased region" description="Low complexity" evidence="6">
    <location>
        <begin position="2970"/>
        <end position="2980"/>
    </location>
</feature>
<dbReference type="EMBL" id="HBGA01020629">
    <property type="protein sequence ID" value="CAD8996927.1"/>
    <property type="molecule type" value="Transcribed_RNA"/>
</dbReference>
<dbReference type="PROSITE" id="PS50202">
    <property type="entry name" value="MSP"/>
    <property type="match status" value="2"/>
</dbReference>
<dbReference type="GO" id="GO:0003341">
    <property type="term" value="P:cilium movement"/>
    <property type="evidence" value="ECO:0007669"/>
    <property type="project" value="TreeGrafter"/>
</dbReference>
<feature type="compositionally biased region" description="Low complexity" evidence="6">
    <location>
        <begin position="1748"/>
        <end position="1764"/>
    </location>
</feature>
<dbReference type="PANTHER" id="PTHR23053:SF0">
    <property type="entry name" value="HYDROCEPHALUS-INDUCING PROTEIN HOMOLOG"/>
    <property type="match status" value="1"/>
</dbReference>
<dbReference type="GO" id="GO:1904158">
    <property type="term" value="P:axonemal central apparatus assembly"/>
    <property type="evidence" value="ECO:0007669"/>
    <property type="project" value="TreeGrafter"/>
</dbReference>
<dbReference type="InterPro" id="IPR033305">
    <property type="entry name" value="Hydin-like"/>
</dbReference>
<feature type="compositionally biased region" description="Basic and acidic residues" evidence="6">
    <location>
        <begin position="2012"/>
        <end position="2039"/>
    </location>
</feature>
<feature type="region of interest" description="Disordered" evidence="6">
    <location>
        <begin position="2007"/>
        <end position="2039"/>
    </location>
</feature>
<dbReference type="PANTHER" id="PTHR23053">
    <property type="entry name" value="DLEC1 DELETED IN LUNG AND ESOPHAGEAL CANCER 1"/>
    <property type="match status" value="1"/>
</dbReference>
<feature type="domain" description="MSP" evidence="7">
    <location>
        <begin position="3345"/>
        <end position="3483"/>
    </location>
</feature>
<feature type="region of interest" description="Disordered" evidence="6">
    <location>
        <begin position="1286"/>
        <end position="1388"/>
    </location>
</feature>
<feature type="compositionally biased region" description="Basic and acidic residues" evidence="6">
    <location>
        <begin position="2695"/>
        <end position="2714"/>
    </location>
</feature>
<feature type="compositionally biased region" description="Low complexity" evidence="6">
    <location>
        <begin position="1040"/>
        <end position="1054"/>
    </location>
</feature>
<dbReference type="InterPro" id="IPR053879">
    <property type="entry name" value="HYDIN_VesB_CFA65-like_Ig"/>
</dbReference>
<name>A0A7S1I098_9EUGL</name>
<gene>
    <name evidence="8" type="ORF">EGYM00392_LOCUS7990</name>
</gene>
<feature type="region of interest" description="Disordered" evidence="6">
    <location>
        <begin position="2184"/>
        <end position="2203"/>
    </location>
</feature>
<dbReference type="Pfam" id="PF14874">
    <property type="entry name" value="PapD-like"/>
    <property type="match status" value="1"/>
</dbReference>
<evidence type="ECO:0000256" key="3">
    <source>
        <dbReference type="ARBA" id="ARBA00022490"/>
    </source>
</evidence>
<dbReference type="InterPro" id="IPR000535">
    <property type="entry name" value="MSP_dom"/>
</dbReference>
<dbReference type="Gene3D" id="2.60.40.10">
    <property type="entry name" value="Immunoglobulins"/>
    <property type="match status" value="23"/>
</dbReference>
<dbReference type="InterPro" id="IPR013783">
    <property type="entry name" value="Ig-like_fold"/>
</dbReference>
<feature type="compositionally biased region" description="Basic and acidic residues" evidence="6">
    <location>
        <begin position="2194"/>
        <end position="2203"/>
    </location>
</feature>